<protein>
    <submittedName>
        <fullName evidence="2">Uncharacterized protein</fullName>
    </submittedName>
</protein>
<reference evidence="2 3" key="1">
    <citation type="journal article" date="2015" name="Sci. Rep.">
        <title>The power of single molecule real-time sequencing technology in the de novo assembly of a eukaryotic genome.</title>
        <authorList>
            <person name="Sakai H."/>
            <person name="Naito K."/>
            <person name="Ogiso-Tanaka E."/>
            <person name="Takahashi Y."/>
            <person name="Iseki K."/>
            <person name="Muto C."/>
            <person name="Satou K."/>
            <person name="Teruya K."/>
            <person name="Shiroma A."/>
            <person name="Shimoji M."/>
            <person name="Hirano T."/>
            <person name="Itoh T."/>
            <person name="Kaga A."/>
            <person name="Tomooka N."/>
        </authorList>
    </citation>
    <scope>NUCLEOTIDE SEQUENCE [LARGE SCALE GENOMIC DNA]</scope>
    <source>
        <strain evidence="3">cv. Shumari</strain>
    </source>
</reference>
<gene>
    <name evidence="2" type="primary">Vigan.10G003200</name>
    <name evidence="2" type="ORF">VIGAN_10003200</name>
</gene>
<feature type="non-terminal residue" evidence="2">
    <location>
        <position position="1"/>
    </location>
</feature>
<dbReference type="EMBL" id="AP015043">
    <property type="protein sequence ID" value="BAT98710.1"/>
    <property type="molecule type" value="Genomic_DNA"/>
</dbReference>
<dbReference type="Proteomes" id="UP000291084">
    <property type="component" value="Chromosome 10"/>
</dbReference>
<evidence type="ECO:0000256" key="1">
    <source>
        <dbReference type="SAM" id="MobiDB-lite"/>
    </source>
</evidence>
<sequence>SEKVAPGRPISHARAQASRKKSRPGAPFSRPGATSTQNWHLVTFLCRNWPWCSSRPGAPQPGGPGPDFSALHHFHFFCRSACF</sequence>
<proteinExistence type="predicted"/>
<accession>A0A0S3T0H2</accession>
<feature type="region of interest" description="Disordered" evidence="1">
    <location>
        <begin position="1"/>
        <end position="34"/>
    </location>
</feature>
<name>A0A0S3T0H2_PHAAN</name>
<keyword evidence="3" id="KW-1185">Reference proteome</keyword>
<organism evidence="2 3">
    <name type="scientific">Vigna angularis var. angularis</name>
    <dbReference type="NCBI Taxonomy" id="157739"/>
    <lineage>
        <taxon>Eukaryota</taxon>
        <taxon>Viridiplantae</taxon>
        <taxon>Streptophyta</taxon>
        <taxon>Embryophyta</taxon>
        <taxon>Tracheophyta</taxon>
        <taxon>Spermatophyta</taxon>
        <taxon>Magnoliopsida</taxon>
        <taxon>eudicotyledons</taxon>
        <taxon>Gunneridae</taxon>
        <taxon>Pentapetalae</taxon>
        <taxon>rosids</taxon>
        <taxon>fabids</taxon>
        <taxon>Fabales</taxon>
        <taxon>Fabaceae</taxon>
        <taxon>Papilionoideae</taxon>
        <taxon>50 kb inversion clade</taxon>
        <taxon>NPAAA clade</taxon>
        <taxon>indigoferoid/millettioid clade</taxon>
        <taxon>Phaseoleae</taxon>
        <taxon>Vigna</taxon>
    </lineage>
</organism>
<evidence type="ECO:0000313" key="2">
    <source>
        <dbReference type="EMBL" id="BAT98710.1"/>
    </source>
</evidence>
<evidence type="ECO:0000313" key="3">
    <source>
        <dbReference type="Proteomes" id="UP000291084"/>
    </source>
</evidence>
<dbReference type="AlphaFoldDB" id="A0A0S3T0H2"/>